<evidence type="ECO:0000259" key="10">
    <source>
        <dbReference type="PROSITE" id="PS50110"/>
    </source>
</evidence>
<dbReference type="RefSeq" id="WP_163964002.1">
    <property type="nucleotide sequence ID" value="NZ_JAAIVB010000045.1"/>
</dbReference>
<dbReference type="Pfam" id="PF00512">
    <property type="entry name" value="HisKA"/>
    <property type="match status" value="1"/>
</dbReference>
<evidence type="ECO:0000256" key="3">
    <source>
        <dbReference type="ARBA" id="ARBA00012438"/>
    </source>
</evidence>
<evidence type="ECO:0000313" key="12">
    <source>
        <dbReference type="EMBL" id="NEX62110.1"/>
    </source>
</evidence>
<dbReference type="CDD" id="cd00130">
    <property type="entry name" value="PAS"/>
    <property type="match status" value="1"/>
</dbReference>
<feature type="domain" description="Response regulatory" evidence="10">
    <location>
        <begin position="612"/>
        <end position="728"/>
    </location>
</feature>
<feature type="transmembrane region" description="Helical" evidence="8">
    <location>
        <begin position="199"/>
        <end position="220"/>
    </location>
</feature>
<protein>
    <recommendedName>
        <fullName evidence="3">histidine kinase</fullName>
        <ecNumber evidence="3">2.7.13.3</ecNumber>
    </recommendedName>
</protein>
<dbReference type="InterPro" id="IPR036097">
    <property type="entry name" value="HisK_dim/P_sf"/>
</dbReference>
<dbReference type="NCBIfam" id="TIGR00229">
    <property type="entry name" value="sensory_box"/>
    <property type="match status" value="1"/>
</dbReference>
<feature type="domain" description="Histidine kinase" evidence="9">
    <location>
        <begin position="373"/>
        <end position="590"/>
    </location>
</feature>
<dbReference type="SMART" id="SM00448">
    <property type="entry name" value="REC"/>
    <property type="match status" value="1"/>
</dbReference>
<dbReference type="Pfam" id="PF00072">
    <property type="entry name" value="Response_reg"/>
    <property type="match status" value="1"/>
</dbReference>
<comment type="catalytic activity">
    <reaction evidence="1">
        <text>ATP + protein L-histidine = ADP + protein N-phospho-L-histidine.</text>
        <dbReference type="EC" id="2.7.13.3"/>
    </reaction>
</comment>
<dbReference type="PANTHER" id="PTHR43547:SF2">
    <property type="entry name" value="HYBRID SIGNAL TRANSDUCTION HISTIDINE KINASE C"/>
    <property type="match status" value="1"/>
</dbReference>
<keyword evidence="4 7" id="KW-0597">Phosphoprotein</keyword>
<dbReference type="SUPFAM" id="SSF55785">
    <property type="entry name" value="PYP-like sensor domain (PAS domain)"/>
    <property type="match status" value="1"/>
</dbReference>
<sequence length="728" mass="80858">MPQKSYDGLATSVGVLAAYAATACIILVAGASAYLNSRYQESTTQAVLATQQVADLLDQVESAMTDAETGQRGYLLTDQREFLEPYWSAIGQAVPKQGFDRPSLHELLDRLDARLVADAEGRDDVRRIQQLAQVKLDELHETLALHDAGKSKEALAILRSGRGKATMDELRVHFARLHARIRGNVEAQEQERRRAFRQAYLSAGVISVLSLGTLLALILATRHAERQVALAQRRLNRLSDSDLIGVVFGDLDGGIEYANDEYLRIIGYKRKEFEKGKFRWDRITPPEWLEVDRRHIEEARRTGFSGRYEKEYVRQDGSRIPVMVGFAFMDNSRRDVIAFTLDLTELKRQQAILLQQEEQLKLESRQKDEFIAVLAHELRNPLAPIQAGIDLMKLMPSPSGAFDHTRDVMDRQLSHLVRLIDDLLDISRINAGKFELRLERVDAADVVSAALEASDAYIVGAGHALDVALPDEPVYIRADAVRMAQVLTNLLNNAAKYTPSGGHIWLSVRRQDDTAVFEVKDDGIGIEAGMQERVFDMFSQDEHGRNLRKGGIGIGLPLTRRLVELHDGRITVKSAAGAGSSFSVILPLDTQQQPAATLERPSAGSGDRQSKRILIVDDNVDAARTLGHLMQASGHDVSYAHDGAQAIVLAASCRADVVFLDIGLPDMSGYDVARVLRSKPELQRTRLVALTGWGADQDRQKSRECGIDFHLTKPARLETIREMFPGLV</sequence>
<evidence type="ECO:0000256" key="5">
    <source>
        <dbReference type="ARBA" id="ARBA00022679"/>
    </source>
</evidence>
<dbReference type="Pfam" id="PF02518">
    <property type="entry name" value="HATPase_c"/>
    <property type="match status" value="1"/>
</dbReference>
<evidence type="ECO:0000256" key="4">
    <source>
        <dbReference type="ARBA" id="ARBA00022553"/>
    </source>
</evidence>
<dbReference type="InterPro" id="IPR003661">
    <property type="entry name" value="HisK_dim/P_dom"/>
</dbReference>
<feature type="domain" description="PAS" evidence="11">
    <location>
        <begin position="231"/>
        <end position="273"/>
    </location>
</feature>
<dbReference type="PROSITE" id="PS50112">
    <property type="entry name" value="PAS"/>
    <property type="match status" value="1"/>
</dbReference>
<name>A0A6B3SMN7_9BURK</name>
<dbReference type="CDD" id="cd19410">
    <property type="entry name" value="HK9-like_sensor"/>
    <property type="match status" value="1"/>
</dbReference>
<dbReference type="Gene3D" id="3.40.50.2300">
    <property type="match status" value="1"/>
</dbReference>
<dbReference type="FunFam" id="3.30.565.10:FF:000006">
    <property type="entry name" value="Sensor histidine kinase WalK"/>
    <property type="match status" value="1"/>
</dbReference>
<dbReference type="InterPro" id="IPR011006">
    <property type="entry name" value="CheY-like_superfamily"/>
</dbReference>
<evidence type="ECO:0000256" key="2">
    <source>
        <dbReference type="ARBA" id="ARBA00004429"/>
    </source>
</evidence>
<dbReference type="PANTHER" id="PTHR43547">
    <property type="entry name" value="TWO-COMPONENT HISTIDINE KINASE"/>
    <property type="match status" value="1"/>
</dbReference>
<accession>A0A6B3SMN7</accession>
<dbReference type="SUPFAM" id="SSF55874">
    <property type="entry name" value="ATPase domain of HSP90 chaperone/DNA topoisomerase II/histidine kinase"/>
    <property type="match status" value="1"/>
</dbReference>
<dbReference type="Pfam" id="PF13426">
    <property type="entry name" value="PAS_9"/>
    <property type="match status" value="1"/>
</dbReference>
<keyword evidence="5" id="KW-0808">Transferase</keyword>
<comment type="subcellular location">
    <subcellularLocation>
        <location evidence="2">Cell inner membrane</location>
        <topology evidence="2">Multi-pass membrane protein</topology>
    </subcellularLocation>
</comment>
<dbReference type="InterPro" id="IPR005467">
    <property type="entry name" value="His_kinase_dom"/>
</dbReference>
<dbReference type="PRINTS" id="PR00344">
    <property type="entry name" value="BCTRLSENSOR"/>
</dbReference>
<dbReference type="InterPro" id="IPR036890">
    <property type="entry name" value="HATPase_C_sf"/>
</dbReference>
<evidence type="ECO:0000256" key="8">
    <source>
        <dbReference type="SAM" id="Phobius"/>
    </source>
</evidence>
<feature type="modified residue" description="4-aspartylphosphate" evidence="7">
    <location>
        <position position="661"/>
    </location>
</feature>
<dbReference type="InterPro" id="IPR007891">
    <property type="entry name" value="CHASE3"/>
</dbReference>
<evidence type="ECO:0000259" key="9">
    <source>
        <dbReference type="PROSITE" id="PS50109"/>
    </source>
</evidence>
<dbReference type="InterPro" id="IPR004358">
    <property type="entry name" value="Sig_transdc_His_kin-like_C"/>
</dbReference>
<dbReference type="InterPro" id="IPR001789">
    <property type="entry name" value="Sig_transdc_resp-reg_receiver"/>
</dbReference>
<reference evidence="12 13" key="1">
    <citation type="submission" date="2020-02" db="EMBL/GenBank/DDBJ databases">
        <authorList>
            <person name="Kim M.K."/>
        </authorList>
    </citation>
    <scope>NUCLEOTIDE SEQUENCE [LARGE SCALE GENOMIC DNA]</scope>
    <source>
        <strain evidence="12 13">17J57-3</strain>
    </source>
</reference>
<keyword evidence="8" id="KW-1133">Transmembrane helix</keyword>
<comment type="caution">
    <text evidence="12">The sequence shown here is derived from an EMBL/GenBank/DDBJ whole genome shotgun (WGS) entry which is preliminary data.</text>
</comment>
<evidence type="ECO:0000259" key="11">
    <source>
        <dbReference type="PROSITE" id="PS50112"/>
    </source>
</evidence>
<dbReference type="CDD" id="cd00082">
    <property type="entry name" value="HisKA"/>
    <property type="match status" value="1"/>
</dbReference>
<dbReference type="Gene3D" id="1.10.287.130">
    <property type="match status" value="1"/>
</dbReference>
<dbReference type="Gene3D" id="3.30.450.20">
    <property type="entry name" value="PAS domain"/>
    <property type="match status" value="1"/>
</dbReference>
<dbReference type="Gene3D" id="3.30.565.10">
    <property type="entry name" value="Histidine kinase-like ATPase, C-terminal domain"/>
    <property type="match status" value="1"/>
</dbReference>
<evidence type="ECO:0000256" key="1">
    <source>
        <dbReference type="ARBA" id="ARBA00000085"/>
    </source>
</evidence>
<evidence type="ECO:0000256" key="7">
    <source>
        <dbReference type="PROSITE-ProRule" id="PRU00169"/>
    </source>
</evidence>
<dbReference type="SMART" id="SM00388">
    <property type="entry name" value="HisKA"/>
    <property type="match status" value="1"/>
</dbReference>
<keyword evidence="8" id="KW-0472">Membrane</keyword>
<evidence type="ECO:0000313" key="13">
    <source>
        <dbReference type="Proteomes" id="UP000482155"/>
    </source>
</evidence>
<dbReference type="SMART" id="SM00387">
    <property type="entry name" value="HATPase_c"/>
    <property type="match status" value="1"/>
</dbReference>
<dbReference type="Proteomes" id="UP000482155">
    <property type="component" value="Unassembled WGS sequence"/>
</dbReference>
<dbReference type="EC" id="2.7.13.3" evidence="3"/>
<keyword evidence="6" id="KW-0418">Kinase</keyword>
<dbReference type="SMART" id="SM00091">
    <property type="entry name" value="PAS"/>
    <property type="match status" value="1"/>
</dbReference>
<keyword evidence="13" id="KW-1185">Reference proteome</keyword>
<dbReference type="InterPro" id="IPR000014">
    <property type="entry name" value="PAS"/>
</dbReference>
<organism evidence="12 13">
    <name type="scientific">Noviherbaspirillum galbum</name>
    <dbReference type="NCBI Taxonomy" id="2709383"/>
    <lineage>
        <taxon>Bacteria</taxon>
        <taxon>Pseudomonadati</taxon>
        <taxon>Pseudomonadota</taxon>
        <taxon>Betaproteobacteria</taxon>
        <taxon>Burkholderiales</taxon>
        <taxon>Oxalobacteraceae</taxon>
        <taxon>Noviherbaspirillum</taxon>
    </lineage>
</organism>
<keyword evidence="8" id="KW-0812">Transmembrane</keyword>
<dbReference type="InterPro" id="IPR035965">
    <property type="entry name" value="PAS-like_dom_sf"/>
</dbReference>
<dbReference type="SUPFAM" id="SSF47384">
    <property type="entry name" value="Homodimeric domain of signal transducing histidine kinase"/>
    <property type="match status" value="1"/>
</dbReference>
<dbReference type="GO" id="GO:0000155">
    <property type="term" value="F:phosphorelay sensor kinase activity"/>
    <property type="evidence" value="ECO:0007669"/>
    <property type="project" value="InterPro"/>
</dbReference>
<dbReference type="GO" id="GO:0005886">
    <property type="term" value="C:plasma membrane"/>
    <property type="evidence" value="ECO:0007669"/>
    <property type="project" value="UniProtKB-SubCell"/>
</dbReference>
<feature type="transmembrane region" description="Helical" evidence="8">
    <location>
        <begin position="12"/>
        <end position="35"/>
    </location>
</feature>
<dbReference type="EMBL" id="JAAIVB010000045">
    <property type="protein sequence ID" value="NEX62110.1"/>
    <property type="molecule type" value="Genomic_DNA"/>
</dbReference>
<evidence type="ECO:0000256" key="6">
    <source>
        <dbReference type="ARBA" id="ARBA00022777"/>
    </source>
</evidence>
<dbReference type="Pfam" id="PF05227">
    <property type="entry name" value="CHASE3"/>
    <property type="match status" value="1"/>
</dbReference>
<dbReference type="PROSITE" id="PS51257">
    <property type="entry name" value="PROKAR_LIPOPROTEIN"/>
    <property type="match status" value="1"/>
</dbReference>
<dbReference type="PROSITE" id="PS50110">
    <property type="entry name" value="RESPONSE_REGULATORY"/>
    <property type="match status" value="1"/>
</dbReference>
<dbReference type="AlphaFoldDB" id="A0A6B3SMN7"/>
<gene>
    <name evidence="12" type="ORF">G3574_13555</name>
</gene>
<dbReference type="InterPro" id="IPR003594">
    <property type="entry name" value="HATPase_dom"/>
</dbReference>
<dbReference type="SUPFAM" id="SSF52172">
    <property type="entry name" value="CheY-like"/>
    <property type="match status" value="1"/>
</dbReference>
<proteinExistence type="predicted"/>
<dbReference type="PROSITE" id="PS50109">
    <property type="entry name" value="HIS_KIN"/>
    <property type="match status" value="1"/>
</dbReference>